<keyword evidence="5" id="KW-0378">Hydrolase</keyword>
<dbReference type="Pfam" id="PF01968">
    <property type="entry name" value="Hydantoinase_A"/>
    <property type="match status" value="1"/>
</dbReference>
<feature type="domain" description="Hydantoinase/oxoprolinase N-terminal" evidence="3">
    <location>
        <begin position="5"/>
        <end position="163"/>
    </location>
</feature>
<dbReference type="Pfam" id="PF19278">
    <property type="entry name" value="Hydant_A_C"/>
    <property type="match status" value="1"/>
</dbReference>
<dbReference type="AlphaFoldDB" id="A0A0H4TQL8"/>
<feature type="domain" description="Acetophenone carboxylase-like C-terminal" evidence="4">
    <location>
        <begin position="486"/>
        <end position="660"/>
    </location>
</feature>
<dbReference type="EMBL" id="KT007007">
    <property type="protein sequence ID" value="AKQ03064.1"/>
    <property type="molecule type" value="Genomic_DNA"/>
</dbReference>
<dbReference type="GO" id="GO:0005829">
    <property type="term" value="C:cytosol"/>
    <property type="evidence" value="ECO:0007669"/>
    <property type="project" value="TreeGrafter"/>
</dbReference>
<evidence type="ECO:0000313" key="5">
    <source>
        <dbReference type="EMBL" id="AKQ03064.1"/>
    </source>
</evidence>
<sequence length="670" mass="70774">MDAATGAARVGKVLTTPKDPAHAVEQGIQALLAEARVAPGAVSAVVHGTTLATNALIERKGAKTALLTTAGFRDALEIRREGRYDMYDLFIDPPAPLVPRHLRREVPERLLADGSVLRPLDEAAARRGIAELAAEGVEALAICLLHAYVNPVHEQRLAALARELAPQIVVACSSEVVPEIREYERASTTTANVYVAPLMARYLEDLERRLADLGVPGQLYIMQSAGGIALPPLARRLPIRLVESGPAAGALAAAQAARERGEPRLLSFDMGGTTAKACVIDGGVPLVGREFEVARADRFKKGSGLPIRVPVIELIEIGAGGGSIARVDRMGLLKVGPDSAGADPGPACYGLGGRLPTVTDADLLLGYLDADREAARRAVEEHAARPLGLDATEAAWGIHRVVNENMAAAARIHGIERGRDLRQYPLFAFGGAGPVHCWQVAKVLKVPRLLLPFGAGAMSAWGLLAAPLAFDFVRTGRQRLDRADWRAINRLFEDMETEGRALLTRAGVAPGDVRVARVAEMRYVGQGHEVESPVPAGTLSAASLRAITEAFEAAYRALYHRLPQGVPIEALNWRVTVAGPAPASGRAGRGAPAGARGGRAQSATKGARRAYFAEAGGFVETPVYDRYALEPGSAFSGPAIVEERESTAVLGPGARCRVDAGLALVVEVPA</sequence>
<dbReference type="InterPro" id="IPR002821">
    <property type="entry name" value="Hydantoinase_A"/>
</dbReference>
<feature type="domain" description="Hydantoinase A/oxoprolinase" evidence="2">
    <location>
        <begin position="185"/>
        <end position="469"/>
    </location>
</feature>
<dbReference type="GO" id="GO:0006749">
    <property type="term" value="P:glutathione metabolic process"/>
    <property type="evidence" value="ECO:0007669"/>
    <property type="project" value="TreeGrafter"/>
</dbReference>
<dbReference type="EC" id="3.5.2.9" evidence="5"/>
<dbReference type="GO" id="GO:0017168">
    <property type="term" value="F:5-oxoprolinase (ATP-hydrolyzing) activity"/>
    <property type="evidence" value="ECO:0007669"/>
    <property type="project" value="UniProtKB-EC"/>
</dbReference>
<dbReference type="GO" id="GO:0047423">
    <property type="term" value="F:N-methylhydantoinase (ATP-hydrolyzing) activity"/>
    <property type="evidence" value="ECO:0007669"/>
    <property type="project" value="UniProtKB-EC"/>
</dbReference>
<evidence type="ECO:0000259" key="3">
    <source>
        <dbReference type="Pfam" id="PF05378"/>
    </source>
</evidence>
<dbReference type="EC" id="3.5.2.14" evidence="5"/>
<dbReference type="InterPro" id="IPR045079">
    <property type="entry name" value="Oxoprolinase-like"/>
</dbReference>
<evidence type="ECO:0000256" key="1">
    <source>
        <dbReference type="SAM" id="MobiDB-lite"/>
    </source>
</evidence>
<accession>A0A0H4TQL8</accession>
<dbReference type="Pfam" id="PF05378">
    <property type="entry name" value="Hydant_A_N"/>
    <property type="match status" value="1"/>
</dbReference>
<dbReference type="PANTHER" id="PTHR11365:SF23">
    <property type="entry name" value="HYPOTHETICAL 5-OXOPROLINASE (EUROFUNG)-RELATED"/>
    <property type="match status" value="1"/>
</dbReference>
<protein>
    <submittedName>
        <fullName evidence="5">5-oxoprolinase (ATP-hydrolyzing), N-methylhydantoinase A</fullName>
        <ecNumber evidence="5">3.5.2.14</ecNumber>
        <ecNumber evidence="5">3.5.2.9</ecNumber>
    </submittedName>
</protein>
<evidence type="ECO:0000259" key="2">
    <source>
        <dbReference type="Pfam" id="PF01968"/>
    </source>
</evidence>
<reference evidence="5" key="1">
    <citation type="journal article" date="2015" name="ISME J.">
        <title>Aquifer environment selects for microbial species cohorts in sediment and groundwater.</title>
        <authorList>
            <person name="Hug L.A."/>
            <person name="Thomas B.C."/>
            <person name="Brown C.T."/>
            <person name="Frischkorn K.R."/>
            <person name="Williams K.H."/>
            <person name="Tringe S.G."/>
            <person name="Banfield J.F."/>
        </authorList>
    </citation>
    <scope>NUCLEOTIDE SEQUENCE</scope>
</reference>
<name>A0A0H4TQL8_9BACT</name>
<organism evidence="5">
    <name type="scientific">uncultured bacterium Rifle_16ft_4_minimus_37862</name>
    <dbReference type="NCBI Taxonomy" id="1665157"/>
    <lineage>
        <taxon>Bacteria</taxon>
        <taxon>environmental samples</taxon>
    </lineage>
</organism>
<feature type="region of interest" description="Disordered" evidence="1">
    <location>
        <begin position="582"/>
        <end position="602"/>
    </location>
</feature>
<dbReference type="InterPro" id="IPR008040">
    <property type="entry name" value="Hydant_A_N"/>
</dbReference>
<evidence type="ECO:0000259" key="4">
    <source>
        <dbReference type="Pfam" id="PF19278"/>
    </source>
</evidence>
<proteinExistence type="predicted"/>
<feature type="compositionally biased region" description="Low complexity" evidence="1">
    <location>
        <begin position="582"/>
        <end position="600"/>
    </location>
</feature>
<dbReference type="PANTHER" id="PTHR11365">
    <property type="entry name" value="5-OXOPROLINASE RELATED"/>
    <property type="match status" value="1"/>
</dbReference>
<dbReference type="InterPro" id="IPR049517">
    <property type="entry name" value="ACX-like_C"/>
</dbReference>